<dbReference type="AlphaFoldDB" id="A0A0G0Z7K7"/>
<reference evidence="2 3" key="1">
    <citation type="journal article" date="2015" name="Nature">
        <title>rRNA introns, odd ribosomes, and small enigmatic genomes across a large radiation of phyla.</title>
        <authorList>
            <person name="Brown C.T."/>
            <person name="Hug L.A."/>
            <person name="Thomas B.C."/>
            <person name="Sharon I."/>
            <person name="Castelle C.J."/>
            <person name="Singh A."/>
            <person name="Wilkins M.J."/>
            <person name="Williams K.H."/>
            <person name="Banfield J.F."/>
        </authorList>
    </citation>
    <scope>NUCLEOTIDE SEQUENCE [LARGE SCALE GENOMIC DNA]</scope>
</reference>
<dbReference type="EMBL" id="LCDB01000004">
    <property type="protein sequence ID" value="KKS44712.1"/>
    <property type="molecule type" value="Genomic_DNA"/>
</dbReference>
<organism evidence="2 3">
    <name type="scientific">Candidatus Azambacteria bacterium GW2011_GWB1_42_17</name>
    <dbReference type="NCBI Taxonomy" id="1618615"/>
    <lineage>
        <taxon>Bacteria</taxon>
        <taxon>Candidatus Azamiibacteriota</taxon>
    </lineage>
</organism>
<protein>
    <submittedName>
        <fullName evidence="2">Uncharacterized protein</fullName>
    </submittedName>
</protein>
<evidence type="ECO:0000313" key="3">
    <source>
        <dbReference type="Proteomes" id="UP000033986"/>
    </source>
</evidence>
<evidence type="ECO:0000313" key="2">
    <source>
        <dbReference type="EMBL" id="KKS44712.1"/>
    </source>
</evidence>
<dbReference type="Proteomes" id="UP000033986">
    <property type="component" value="Unassembled WGS sequence"/>
</dbReference>
<name>A0A0G0Z7K7_9BACT</name>
<comment type="caution">
    <text evidence="2">The sequence shown here is derived from an EMBL/GenBank/DDBJ whole genome shotgun (WGS) entry which is preliminary data.</text>
</comment>
<evidence type="ECO:0000256" key="1">
    <source>
        <dbReference type="SAM" id="MobiDB-lite"/>
    </source>
</evidence>
<accession>A0A0G0Z7K7</accession>
<feature type="region of interest" description="Disordered" evidence="1">
    <location>
        <begin position="153"/>
        <end position="176"/>
    </location>
</feature>
<proteinExistence type="predicted"/>
<sequence length="196" mass="21641">MSELTREEKLKIFEKLPKKLQDLMGSEDTGAFLLYLRGKYNLPDEKVHLLSKMVGDVILGLLPLPNLVSEISTKIAVDQNIASQIAQEINSELFAPVANLLKGALAQITTQYRKPLVVSRVEPTLGPEVVDLRKAPPLTQVPVAAAPIPPMVSKVEPPKPVPPPLIEAEPHKTEATADKYREEINVLDLRQDKGEF</sequence>
<gene>
    <name evidence="2" type="ORF">UV07_C0004G0021</name>
</gene>